<dbReference type="InterPro" id="IPR002213">
    <property type="entry name" value="UDP_glucos_trans"/>
</dbReference>
<dbReference type="SUPFAM" id="SSF53756">
    <property type="entry name" value="UDP-Glycosyltransferase/glycogen phosphorylase"/>
    <property type="match status" value="1"/>
</dbReference>
<keyword evidence="3 11" id="KW-0328">Glycosyltransferase</keyword>
<dbReference type="PANTHER" id="PTHR48043:SF114">
    <property type="entry name" value="IP04436P-RELATED"/>
    <property type="match status" value="1"/>
</dbReference>
<evidence type="ECO:0000313" key="13">
    <source>
        <dbReference type="EMBL" id="JAS41556.1"/>
    </source>
</evidence>
<keyword evidence="9" id="KW-0325">Glycoprotein</keyword>
<evidence type="ECO:0000256" key="12">
    <source>
        <dbReference type="RuleBase" id="RU362059"/>
    </source>
</evidence>
<protein>
    <recommendedName>
        <fullName evidence="12">UDP-glucuronosyltransferase</fullName>
        <ecNumber evidence="12">2.4.1.17</ecNumber>
    </recommendedName>
</protein>
<evidence type="ECO:0000256" key="7">
    <source>
        <dbReference type="ARBA" id="ARBA00022989"/>
    </source>
</evidence>
<gene>
    <name evidence="13" type="ORF">g.29941</name>
</gene>
<evidence type="ECO:0000256" key="8">
    <source>
        <dbReference type="ARBA" id="ARBA00023136"/>
    </source>
</evidence>
<evidence type="ECO:0000256" key="5">
    <source>
        <dbReference type="ARBA" id="ARBA00022692"/>
    </source>
</evidence>
<keyword evidence="8 12" id="KW-0472">Membrane</keyword>
<dbReference type="FunFam" id="3.40.50.2000:FF:000050">
    <property type="entry name" value="UDP-glucuronosyltransferase"/>
    <property type="match status" value="1"/>
</dbReference>
<dbReference type="GO" id="GO:0005783">
    <property type="term" value="C:endoplasmic reticulum"/>
    <property type="evidence" value="ECO:0007669"/>
    <property type="project" value="UniProtKB-SubCell"/>
</dbReference>
<keyword evidence="12" id="KW-0732">Signal</keyword>
<evidence type="ECO:0000256" key="1">
    <source>
        <dbReference type="ARBA" id="ARBA00004240"/>
    </source>
</evidence>
<comment type="similarity">
    <text evidence="2 11">Belongs to the UDP-glycosyltransferase family.</text>
</comment>
<evidence type="ECO:0000256" key="9">
    <source>
        <dbReference type="ARBA" id="ARBA00023180"/>
    </source>
</evidence>
<evidence type="ECO:0000256" key="11">
    <source>
        <dbReference type="RuleBase" id="RU003718"/>
    </source>
</evidence>
<feature type="chain" id="PRO_5008447204" description="UDP-glucuronosyltransferase" evidence="12">
    <location>
        <begin position="25"/>
        <end position="522"/>
    </location>
</feature>
<dbReference type="GO" id="GO:0016020">
    <property type="term" value="C:membrane"/>
    <property type="evidence" value="ECO:0007669"/>
    <property type="project" value="UniProtKB-SubCell"/>
</dbReference>
<dbReference type="GO" id="GO:0015020">
    <property type="term" value="F:glucuronosyltransferase activity"/>
    <property type="evidence" value="ECO:0007669"/>
    <property type="project" value="UniProtKB-EC"/>
</dbReference>
<evidence type="ECO:0000256" key="3">
    <source>
        <dbReference type="ARBA" id="ARBA00022676"/>
    </source>
</evidence>
<dbReference type="InterPro" id="IPR050271">
    <property type="entry name" value="UDP-glycosyltransferase"/>
</dbReference>
<accession>A0A1B6EUC3</accession>
<sequence length="522" mass="59917">RHTIMRMWYLNLMGLCLAVGNTECARILVFQVGGAKSHAIVMEPLFEELAARGHQLTVFTCFPHKSPIPNLQEIDLSHRWQRAVSNFSFDLIKSTMPNPFETSIFMMDIELNMCKHVLPDENLKQLFESNEHFDLVMTETFSVDCFIPFAYRFNAPLISFVTSSVLPWLSERVGLSDNPSYIPNYLLDLSPNMSLYQRIQNFVVLMFAKLVHKYYAMPKSQTLITEHYGSSTPQLHELTLNTSILFVNSHISLCQSRPFPPNVIEIGGIHISKPSKKLPKDLQQILRQSPQGVIIVSFGSLVQASSIPDHVIRIFLKAFSSFPQTVIFKYESNLSEVPSNVVIRKWLPQREIIEHENVKALITHGGSASTIEAVHFGKPLIGIPFFADQYFNIKAIVERGSGIMLSLDSISEETVRSAIHDVLNDTKYKQNMRRLSQQFRDRPMTPLQTAVYWTEYVIRHQGAPHLRPASVNLPFYQYLLLDVIAVLFLPVFLLLYFIYFLFFRAVEVSPNDHRNYELKKND</sequence>
<keyword evidence="6" id="KW-0256">Endoplasmic reticulum</keyword>
<comment type="subcellular location">
    <subcellularLocation>
        <location evidence="10">Endomembrane system</location>
        <topology evidence="10">Single-pass type I membrane protein</topology>
    </subcellularLocation>
    <subcellularLocation>
        <location evidence="1">Endoplasmic reticulum</location>
    </subcellularLocation>
    <subcellularLocation>
        <location evidence="12">Membrane</location>
        <topology evidence="12">Single-pass membrane protein</topology>
    </subcellularLocation>
</comment>
<dbReference type="Gene3D" id="3.40.50.2000">
    <property type="entry name" value="Glycogen Phosphorylase B"/>
    <property type="match status" value="2"/>
</dbReference>
<keyword evidence="4 11" id="KW-0808">Transferase</keyword>
<reference evidence="13" key="1">
    <citation type="submission" date="2015-11" db="EMBL/GenBank/DDBJ databases">
        <title>De novo transcriptome assembly of four potential Pierce s Disease insect vectors from Arizona vineyards.</title>
        <authorList>
            <person name="Tassone E.E."/>
        </authorList>
    </citation>
    <scope>NUCLEOTIDE SEQUENCE</scope>
</reference>
<feature type="non-terminal residue" evidence="13">
    <location>
        <position position="1"/>
    </location>
</feature>
<dbReference type="AlphaFoldDB" id="A0A1B6EUC3"/>
<evidence type="ECO:0000256" key="10">
    <source>
        <dbReference type="ARBA" id="ARBA00046288"/>
    </source>
</evidence>
<dbReference type="EC" id="2.4.1.17" evidence="12"/>
<dbReference type="Pfam" id="PF00201">
    <property type="entry name" value="UDPGT"/>
    <property type="match status" value="1"/>
</dbReference>
<dbReference type="PANTHER" id="PTHR48043">
    <property type="entry name" value="EG:EG0003.4 PROTEIN-RELATED"/>
    <property type="match status" value="1"/>
</dbReference>
<evidence type="ECO:0000256" key="2">
    <source>
        <dbReference type="ARBA" id="ARBA00009995"/>
    </source>
</evidence>
<proteinExistence type="inferred from homology"/>
<feature type="transmembrane region" description="Helical" evidence="12">
    <location>
        <begin position="475"/>
        <end position="502"/>
    </location>
</feature>
<comment type="catalytic activity">
    <reaction evidence="12">
        <text>glucuronate acceptor + UDP-alpha-D-glucuronate = acceptor beta-D-glucuronoside + UDP + H(+)</text>
        <dbReference type="Rhea" id="RHEA:21032"/>
        <dbReference type="ChEBI" id="CHEBI:15378"/>
        <dbReference type="ChEBI" id="CHEBI:58052"/>
        <dbReference type="ChEBI" id="CHEBI:58223"/>
        <dbReference type="ChEBI" id="CHEBI:132367"/>
        <dbReference type="ChEBI" id="CHEBI:132368"/>
        <dbReference type="EC" id="2.4.1.17"/>
    </reaction>
</comment>
<evidence type="ECO:0000256" key="4">
    <source>
        <dbReference type="ARBA" id="ARBA00022679"/>
    </source>
</evidence>
<feature type="signal peptide" evidence="12">
    <location>
        <begin position="1"/>
        <end position="24"/>
    </location>
</feature>
<dbReference type="PROSITE" id="PS00375">
    <property type="entry name" value="UDPGT"/>
    <property type="match status" value="1"/>
</dbReference>
<dbReference type="EMBL" id="GECZ01028213">
    <property type="protein sequence ID" value="JAS41556.1"/>
    <property type="molecule type" value="Transcribed_RNA"/>
</dbReference>
<dbReference type="InterPro" id="IPR035595">
    <property type="entry name" value="UDP_glycos_trans_CS"/>
</dbReference>
<evidence type="ECO:0000256" key="6">
    <source>
        <dbReference type="ARBA" id="ARBA00022824"/>
    </source>
</evidence>
<keyword evidence="5 12" id="KW-0812">Transmembrane</keyword>
<name>A0A1B6EUC3_9HEMI</name>
<dbReference type="CDD" id="cd03784">
    <property type="entry name" value="GT1_Gtf-like"/>
    <property type="match status" value="1"/>
</dbReference>
<keyword evidence="7 12" id="KW-1133">Transmembrane helix</keyword>
<organism evidence="13">
    <name type="scientific">Cuerna arida</name>
    <dbReference type="NCBI Taxonomy" id="1464854"/>
    <lineage>
        <taxon>Eukaryota</taxon>
        <taxon>Metazoa</taxon>
        <taxon>Ecdysozoa</taxon>
        <taxon>Arthropoda</taxon>
        <taxon>Hexapoda</taxon>
        <taxon>Insecta</taxon>
        <taxon>Pterygota</taxon>
        <taxon>Neoptera</taxon>
        <taxon>Paraneoptera</taxon>
        <taxon>Hemiptera</taxon>
        <taxon>Auchenorrhyncha</taxon>
        <taxon>Membracoidea</taxon>
        <taxon>Cicadellidae</taxon>
        <taxon>Cicadellinae</taxon>
        <taxon>Proconiini</taxon>
        <taxon>Cuerna</taxon>
    </lineage>
</organism>